<name>A0A382M104_9ZZZZ</name>
<dbReference type="PANTHER" id="PTHR43312:SF1">
    <property type="entry name" value="NADP-DEPENDENT OXIDOREDUCTASE DOMAIN-CONTAINING PROTEIN"/>
    <property type="match status" value="1"/>
</dbReference>
<dbReference type="AlphaFoldDB" id="A0A382M104"/>
<dbReference type="PANTHER" id="PTHR43312">
    <property type="entry name" value="D-THREO-ALDOSE 1-DEHYDROGENASE"/>
    <property type="match status" value="1"/>
</dbReference>
<dbReference type="InterPro" id="IPR036812">
    <property type="entry name" value="NAD(P)_OxRdtase_dom_sf"/>
</dbReference>
<protein>
    <recommendedName>
        <fullName evidence="1">NADP-dependent oxidoreductase domain-containing protein</fullName>
    </recommendedName>
</protein>
<dbReference type="CDD" id="cd19095">
    <property type="entry name" value="AKR_PA4992-like"/>
    <property type="match status" value="1"/>
</dbReference>
<dbReference type="SUPFAM" id="SSF51430">
    <property type="entry name" value="NAD(P)-linked oxidoreductase"/>
    <property type="match status" value="1"/>
</dbReference>
<dbReference type="PROSITE" id="PS51318">
    <property type="entry name" value="TAT"/>
    <property type="match status" value="1"/>
</dbReference>
<dbReference type="Gene3D" id="3.20.20.100">
    <property type="entry name" value="NADP-dependent oxidoreductase domain"/>
    <property type="match status" value="1"/>
</dbReference>
<gene>
    <name evidence="2" type="ORF">METZ01_LOCUS295407</name>
</gene>
<organism evidence="2">
    <name type="scientific">marine metagenome</name>
    <dbReference type="NCBI Taxonomy" id="408172"/>
    <lineage>
        <taxon>unclassified sequences</taxon>
        <taxon>metagenomes</taxon>
        <taxon>ecological metagenomes</taxon>
    </lineage>
</organism>
<dbReference type="EMBL" id="UINC01090530">
    <property type="protein sequence ID" value="SVC42553.1"/>
    <property type="molecule type" value="Genomic_DNA"/>
</dbReference>
<evidence type="ECO:0000259" key="1">
    <source>
        <dbReference type="Pfam" id="PF00248"/>
    </source>
</evidence>
<dbReference type="InterPro" id="IPR006311">
    <property type="entry name" value="TAT_signal"/>
</dbReference>
<evidence type="ECO:0000313" key="2">
    <source>
        <dbReference type="EMBL" id="SVC42553.1"/>
    </source>
</evidence>
<dbReference type="InterPro" id="IPR053135">
    <property type="entry name" value="AKR2_Oxidoreductase"/>
</dbReference>
<dbReference type="Pfam" id="PF00248">
    <property type="entry name" value="Aldo_ket_red"/>
    <property type="match status" value="1"/>
</dbReference>
<accession>A0A382M104</accession>
<dbReference type="InterPro" id="IPR023210">
    <property type="entry name" value="NADP_OxRdtase_dom"/>
</dbReference>
<feature type="domain" description="NADP-dependent oxidoreductase" evidence="1">
    <location>
        <begin position="49"/>
        <end position="300"/>
    </location>
</feature>
<reference evidence="2" key="1">
    <citation type="submission" date="2018-05" db="EMBL/GenBank/DDBJ databases">
        <authorList>
            <person name="Lanie J.A."/>
            <person name="Ng W.-L."/>
            <person name="Kazmierczak K.M."/>
            <person name="Andrzejewski T.M."/>
            <person name="Davidsen T.M."/>
            <person name="Wayne K.J."/>
            <person name="Tettelin H."/>
            <person name="Glass J.I."/>
            <person name="Rusch D."/>
            <person name="Podicherti R."/>
            <person name="Tsui H.-C.T."/>
            <person name="Winkler M.E."/>
        </authorList>
    </citation>
    <scope>NUCLEOTIDE SEQUENCE</scope>
</reference>
<sequence>MISRREWLRITAGAGATLSLNPSIIKAIQAQEIITRAIPGTSERLPSVGLGGANTFMRVAANEDFSTIGSVLQALLDDGGTVLDTAAGYGDSEEVSGRVAQERGIADSLFWATKVNVVRRNRGGSSAGTNAADPTAVRAQLERSFTRLRIPVIDLIQVHNMGDPPTQLGILGEYKAEGRIRYMGITTTSETQYPALADVMRNEPIDFIGIDYAVDNRIAEEVILPLAIEREIGVLVYLPFGRSRMWSRIGDRPVPDWAEGFSAHTWAQFMLKFVIAHPGVTVATPGTSDPEHMLDNLAGGRGQLPTPDHLRRMVELVEDLPSA</sequence>
<proteinExistence type="predicted"/>